<proteinExistence type="predicted"/>
<protein>
    <submittedName>
        <fullName evidence="7">LysE family translocator</fullName>
    </submittedName>
</protein>
<feature type="transmembrane region" description="Helical" evidence="6">
    <location>
        <begin position="41"/>
        <end position="62"/>
    </location>
</feature>
<evidence type="ECO:0000256" key="1">
    <source>
        <dbReference type="ARBA" id="ARBA00004651"/>
    </source>
</evidence>
<feature type="transmembrane region" description="Helical" evidence="6">
    <location>
        <begin position="139"/>
        <end position="167"/>
    </location>
</feature>
<feature type="transmembrane region" description="Helical" evidence="6">
    <location>
        <begin position="179"/>
        <end position="197"/>
    </location>
</feature>
<keyword evidence="2" id="KW-1003">Cell membrane</keyword>
<accession>A0ABV5JM16</accession>
<gene>
    <name evidence="7" type="ORF">ACFFUT_18320</name>
</gene>
<name>A0ABV5JM16_9RHOB</name>
<dbReference type="PANTHER" id="PTHR30086">
    <property type="entry name" value="ARGININE EXPORTER PROTEIN ARGO"/>
    <property type="match status" value="1"/>
</dbReference>
<evidence type="ECO:0000256" key="5">
    <source>
        <dbReference type="ARBA" id="ARBA00023136"/>
    </source>
</evidence>
<evidence type="ECO:0000313" key="8">
    <source>
        <dbReference type="Proteomes" id="UP001589683"/>
    </source>
</evidence>
<dbReference type="InterPro" id="IPR001123">
    <property type="entry name" value="LeuE-type"/>
</dbReference>
<dbReference type="Pfam" id="PF01810">
    <property type="entry name" value="LysE"/>
    <property type="match status" value="1"/>
</dbReference>
<sequence>MTYDSLLALIGLAFTAAFTPGPNNALVASSGANFGYRSTLPHILGIALGFSFMVFMVGFFLGALFEQSQFMREILRWGGAGLLLYIAWKIATSGGLSSGTNSARPFHFIEAAGFQWVNPKAWAMAIAIPAQFITGENQVLSALIVAAVFLVVGVSSASSWALAGQALTRWINTADRLRWFNVAMGVMIAGCVVLIFLE</sequence>
<keyword evidence="4 6" id="KW-1133">Transmembrane helix</keyword>
<keyword evidence="5 6" id="KW-0472">Membrane</keyword>
<keyword evidence="8" id="KW-1185">Reference proteome</keyword>
<organism evidence="7 8">
    <name type="scientific">Pseudohalocynthiibacter aestuariivivens</name>
    <dbReference type="NCBI Taxonomy" id="1591409"/>
    <lineage>
        <taxon>Bacteria</taxon>
        <taxon>Pseudomonadati</taxon>
        <taxon>Pseudomonadota</taxon>
        <taxon>Alphaproteobacteria</taxon>
        <taxon>Rhodobacterales</taxon>
        <taxon>Paracoccaceae</taxon>
        <taxon>Pseudohalocynthiibacter</taxon>
    </lineage>
</organism>
<evidence type="ECO:0000313" key="7">
    <source>
        <dbReference type="EMBL" id="MFB9233753.1"/>
    </source>
</evidence>
<feature type="transmembrane region" description="Helical" evidence="6">
    <location>
        <begin position="74"/>
        <end position="91"/>
    </location>
</feature>
<evidence type="ECO:0000256" key="3">
    <source>
        <dbReference type="ARBA" id="ARBA00022692"/>
    </source>
</evidence>
<comment type="subcellular location">
    <subcellularLocation>
        <location evidence="1">Cell membrane</location>
        <topology evidence="1">Multi-pass membrane protein</topology>
    </subcellularLocation>
</comment>
<comment type="caution">
    <text evidence="7">The sequence shown here is derived from an EMBL/GenBank/DDBJ whole genome shotgun (WGS) entry which is preliminary data.</text>
</comment>
<dbReference type="Proteomes" id="UP001589683">
    <property type="component" value="Unassembled WGS sequence"/>
</dbReference>
<evidence type="ECO:0000256" key="2">
    <source>
        <dbReference type="ARBA" id="ARBA00022475"/>
    </source>
</evidence>
<keyword evidence="3 6" id="KW-0812">Transmembrane</keyword>
<dbReference type="RefSeq" id="WP_213889630.1">
    <property type="nucleotide sequence ID" value="NZ_JAGFNU010000007.1"/>
</dbReference>
<dbReference type="EMBL" id="JBHMEA010000051">
    <property type="protein sequence ID" value="MFB9233753.1"/>
    <property type="molecule type" value="Genomic_DNA"/>
</dbReference>
<dbReference type="PANTHER" id="PTHR30086:SF20">
    <property type="entry name" value="ARGININE EXPORTER PROTEIN ARGO-RELATED"/>
    <property type="match status" value="1"/>
</dbReference>
<reference evidence="7 8" key="1">
    <citation type="submission" date="2024-09" db="EMBL/GenBank/DDBJ databases">
        <authorList>
            <person name="Sun Q."/>
            <person name="Mori K."/>
        </authorList>
    </citation>
    <scope>NUCLEOTIDE SEQUENCE [LARGE SCALE GENOMIC DNA]</scope>
    <source>
        <strain evidence="7 8">CECT 8726</strain>
    </source>
</reference>
<evidence type="ECO:0000256" key="6">
    <source>
        <dbReference type="SAM" id="Phobius"/>
    </source>
</evidence>
<evidence type="ECO:0000256" key="4">
    <source>
        <dbReference type="ARBA" id="ARBA00022989"/>
    </source>
</evidence>